<proteinExistence type="predicted"/>
<accession>A0ABS1DFM9</accession>
<protein>
    <recommendedName>
        <fullName evidence="4">UrcA family protein</fullName>
    </recommendedName>
</protein>
<organism evidence="2 3">
    <name type="scientific">Rhodovibrio sodomensis</name>
    <dbReference type="NCBI Taxonomy" id="1088"/>
    <lineage>
        <taxon>Bacteria</taxon>
        <taxon>Pseudomonadati</taxon>
        <taxon>Pseudomonadota</taxon>
        <taxon>Alphaproteobacteria</taxon>
        <taxon>Rhodospirillales</taxon>
        <taxon>Rhodovibrionaceae</taxon>
        <taxon>Rhodovibrio</taxon>
    </lineage>
</organism>
<reference evidence="2 3" key="1">
    <citation type="journal article" date="2020" name="Microorganisms">
        <title>Osmotic Adaptation and Compatible Solute Biosynthesis of Phototrophic Bacteria as Revealed from Genome Analyses.</title>
        <authorList>
            <person name="Imhoff J.F."/>
            <person name="Rahn T."/>
            <person name="Kunzel S."/>
            <person name="Keller A."/>
            <person name="Neulinger S.C."/>
        </authorList>
    </citation>
    <scope>NUCLEOTIDE SEQUENCE [LARGE SCALE GENOMIC DNA]</scope>
    <source>
        <strain evidence="2 3">DSM 9895</strain>
    </source>
</reference>
<feature type="signal peptide" evidence="1">
    <location>
        <begin position="1"/>
        <end position="20"/>
    </location>
</feature>
<evidence type="ECO:0000313" key="2">
    <source>
        <dbReference type="EMBL" id="MBK1669265.1"/>
    </source>
</evidence>
<gene>
    <name evidence="2" type="ORF">CKO28_14605</name>
</gene>
<sequence>MKMLICACVAAFVSVAPAHASDEPDPIYNTKVMHVMEDMGLLSSALKTCGARDKARSIERMAEEVIAVLTKNAALMAFSLRMELADGLADGALEPRPCSWARIEKLKLRVETAFKELWDWEL</sequence>
<evidence type="ECO:0000313" key="3">
    <source>
        <dbReference type="Proteomes" id="UP001296873"/>
    </source>
</evidence>
<feature type="chain" id="PRO_5045637428" description="UrcA family protein" evidence="1">
    <location>
        <begin position="21"/>
        <end position="122"/>
    </location>
</feature>
<evidence type="ECO:0000256" key="1">
    <source>
        <dbReference type="SAM" id="SignalP"/>
    </source>
</evidence>
<keyword evidence="3" id="KW-1185">Reference proteome</keyword>
<dbReference type="Proteomes" id="UP001296873">
    <property type="component" value="Unassembled WGS sequence"/>
</dbReference>
<dbReference type="EMBL" id="NRRL01000043">
    <property type="protein sequence ID" value="MBK1669265.1"/>
    <property type="molecule type" value="Genomic_DNA"/>
</dbReference>
<evidence type="ECO:0008006" key="4">
    <source>
        <dbReference type="Google" id="ProtNLM"/>
    </source>
</evidence>
<name>A0ABS1DFM9_9PROT</name>
<keyword evidence="1" id="KW-0732">Signal</keyword>
<comment type="caution">
    <text evidence="2">The sequence shown here is derived from an EMBL/GenBank/DDBJ whole genome shotgun (WGS) entry which is preliminary data.</text>
</comment>
<dbReference type="RefSeq" id="WP_200341596.1">
    <property type="nucleotide sequence ID" value="NZ_NRRL01000043.1"/>
</dbReference>